<dbReference type="Pfam" id="PF00834">
    <property type="entry name" value="Ribul_P_3_epim"/>
    <property type="match status" value="1"/>
</dbReference>
<dbReference type="GO" id="GO:0005975">
    <property type="term" value="P:carbohydrate metabolic process"/>
    <property type="evidence" value="ECO:0007669"/>
    <property type="project" value="InterPro"/>
</dbReference>
<gene>
    <name evidence="2" type="ORF">MoryE10_15220</name>
</gene>
<dbReference type="RefSeq" id="WP_221048714.1">
    <property type="nucleotide sequence ID" value="NZ_AP019782.1"/>
</dbReference>
<dbReference type="InterPro" id="IPR000056">
    <property type="entry name" value="Ribul_P_3_epim-like"/>
</dbReference>
<organism evidence="2 3">
    <name type="scientific">Methylogaea oryzae</name>
    <dbReference type="NCBI Taxonomy" id="1295382"/>
    <lineage>
        <taxon>Bacteria</taxon>
        <taxon>Pseudomonadati</taxon>
        <taxon>Pseudomonadota</taxon>
        <taxon>Gammaproteobacteria</taxon>
        <taxon>Methylococcales</taxon>
        <taxon>Methylococcaceae</taxon>
        <taxon>Methylogaea</taxon>
    </lineage>
</organism>
<protein>
    <submittedName>
        <fullName evidence="2">Ribulose-phosphate 3-epimerase</fullName>
    </submittedName>
</protein>
<reference evidence="2" key="1">
    <citation type="submission" date="2019-06" db="EMBL/GenBank/DDBJ databases">
        <title>Complete genome sequence of Methylogaea oryzae strain JCM16910.</title>
        <authorList>
            <person name="Asakawa S."/>
        </authorList>
    </citation>
    <scope>NUCLEOTIDE SEQUENCE</scope>
    <source>
        <strain evidence="2">E10</strain>
    </source>
</reference>
<dbReference type="EMBL" id="AP019782">
    <property type="protein sequence ID" value="BBL70916.1"/>
    <property type="molecule type" value="Genomic_DNA"/>
</dbReference>
<evidence type="ECO:0000313" key="3">
    <source>
        <dbReference type="Proteomes" id="UP000824988"/>
    </source>
</evidence>
<dbReference type="KEGG" id="moz:MoryE10_15220"/>
<dbReference type="CDD" id="cd00429">
    <property type="entry name" value="RPE"/>
    <property type="match status" value="1"/>
</dbReference>
<keyword evidence="1" id="KW-0413">Isomerase</keyword>
<dbReference type="AlphaFoldDB" id="A0A8D5AI31"/>
<evidence type="ECO:0000256" key="1">
    <source>
        <dbReference type="ARBA" id="ARBA00023235"/>
    </source>
</evidence>
<dbReference type="GO" id="GO:0016857">
    <property type="term" value="F:racemase and epimerase activity, acting on carbohydrates and derivatives"/>
    <property type="evidence" value="ECO:0007669"/>
    <property type="project" value="InterPro"/>
</dbReference>
<sequence>MTASTPDISLSASLICCDLCNIEAELRNLESAGVDYLHVDLIDGHFSPSLPMGVEVVQQARKKTALPFDVHLMVENNEFFIEEMLTVGVQRVCFHYESARHVDRLLCLIRDGGAKAGVALMPTTPFSVLEYCVDRLDFVLLMLINPGYAGRKGENQVPYALRRVADCRRFLAERGLDIPIEVDGRVAFGNIPDLIAAGATDLVAGSSSAFHKGGTLAENIARMRALIAQAGP</sequence>
<accession>A0A8D5AI31</accession>
<proteinExistence type="predicted"/>
<dbReference type="Proteomes" id="UP000824988">
    <property type="component" value="Chromosome"/>
</dbReference>
<keyword evidence="3" id="KW-1185">Reference proteome</keyword>
<dbReference type="PANTHER" id="PTHR11749">
    <property type="entry name" value="RIBULOSE-5-PHOSPHATE-3-EPIMERASE"/>
    <property type="match status" value="1"/>
</dbReference>
<name>A0A8D5AI31_9GAMM</name>
<evidence type="ECO:0000313" key="2">
    <source>
        <dbReference type="EMBL" id="BBL70916.1"/>
    </source>
</evidence>